<dbReference type="PANTHER" id="PTHR37984">
    <property type="entry name" value="PROTEIN CBG26694"/>
    <property type="match status" value="1"/>
</dbReference>
<dbReference type="AlphaFoldDB" id="A0A8T0FGM3"/>
<dbReference type="PANTHER" id="PTHR37984:SF5">
    <property type="entry name" value="PROTEIN NYNRIN-LIKE"/>
    <property type="match status" value="1"/>
</dbReference>
<dbReference type="InterPro" id="IPR043502">
    <property type="entry name" value="DNA/RNA_pol_sf"/>
</dbReference>
<evidence type="ECO:0000256" key="1">
    <source>
        <dbReference type="SAM" id="Coils"/>
    </source>
</evidence>
<name>A0A8T0FGM3_ARGBR</name>
<dbReference type="GO" id="GO:0071897">
    <property type="term" value="P:DNA biosynthetic process"/>
    <property type="evidence" value="ECO:0007669"/>
    <property type="project" value="UniProtKB-ARBA"/>
</dbReference>
<dbReference type="InterPro" id="IPR050951">
    <property type="entry name" value="Retrovirus_Pol_polyprotein"/>
</dbReference>
<protein>
    <submittedName>
        <fullName evidence="2">Gag-Pol polyprotein like</fullName>
    </submittedName>
</protein>
<organism evidence="2 3">
    <name type="scientific">Argiope bruennichi</name>
    <name type="common">Wasp spider</name>
    <name type="synonym">Aranea bruennichi</name>
    <dbReference type="NCBI Taxonomy" id="94029"/>
    <lineage>
        <taxon>Eukaryota</taxon>
        <taxon>Metazoa</taxon>
        <taxon>Ecdysozoa</taxon>
        <taxon>Arthropoda</taxon>
        <taxon>Chelicerata</taxon>
        <taxon>Arachnida</taxon>
        <taxon>Araneae</taxon>
        <taxon>Araneomorphae</taxon>
        <taxon>Entelegynae</taxon>
        <taxon>Araneoidea</taxon>
        <taxon>Araneidae</taxon>
        <taxon>Argiope</taxon>
    </lineage>
</organism>
<keyword evidence="1" id="KW-0175">Coiled coil</keyword>
<proteinExistence type="predicted"/>
<reference evidence="2" key="1">
    <citation type="journal article" date="2020" name="bioRxiv">
        <title>Chromosome-level reference genome of the European wasp spider Argiope bruennichi: a resource for studies on range expansion and evolutionary adaptation.</title>
        <authorList>
            <person name="Sheffer M.M."/>
            <person name="Hoppe A."/>
            <person name="Krehenwinkel H."/>
            <person name="Uhl G."/>
            <person name="Kuss A.W."/>
            <person name="Jensen L."/>
            <person name="Jensen C."/>
            <person name="Gillespie R.G."/>
            <person name="Hoff K.J."/>
            <person name="Prost S."/>
        </authorList>
    </citation>
    <scope>NUCLEOTIDE SEQUENCE</scope>
</reference>
<accession>A0A8T0FGM3</accession>
<dbReference type="Proteomes" id="UP000807504">
    <property type="component" value="Unassembled WGS sequence"/>
</dbReference>
<dbReference type="Gene3D" id="3.30.70.270">
    <property type="match status" value="1"/>
</dbReference>
<sequence length="258" mass="29657">MDSNSDCDEIILSSEDEYSTSESKSEYDTLNAARCWCPIDLQISRCYSCGKSLFNDCFERAATDLQQNGVNQRTTERPKYVIHDKNLEDEEDMPNLKLDHDASEWSKLISDIQLNSKLSQLQRELEELLCKYSNIFSNNPGCIDLVEHDIELESNRPIVAKPYRMSPRQVNVLKAGVMDQGFRQSVELIVEARKDFPTPTTKTQFRAFLSLAEYYRRYIPEFSLIAAALTDLLKGKIRKSVVDWNEACQKAFGELKVK</sequence>
<dbReference type="EMBL" id="JABXBU010000012">
    <property type="protein sequence ID" value="KAF8789378.1"/>
    <property type="molecule type" value="Genomic_DNA"/>
</dbReference>
<comment type="caution">
    <text evidence="2">The sequence shown here is derived from an EMBL/GenBank/DDBJ whole genome shotgun (WGS) entry which is preliminary data.</text>
</comment>
<evidence type="ECO:0000313" key="2">
    <source>
        <dbReference type="EMBL" id="KAF8789378.1"/>
    </source>
</evidence>
<dbReference type="SUPFAM" id="SSF56672">
    <property type="entry name" value="DNA/RNA polymerases"/>
    <property type="match status" value="1"/>
</dbReference>
<keyword evidence="3" id="KW-1185">Reference proteome</keyword>
<reference evidence="2" key="2">
    <citation type="submission" date="2020-06" db="EMBL/GenBank/DDBJ databases">
        <authorList>
            <person name="Sheffer M."/>
        </authorList>
    </citation>
    <scope>NUCLEOTIDE SEQUENCE</scope>
</reference>
<gene>
    <name evidence="2" type="ORF">HNY73_007318</name>
</gene>
<feature type="coiled-coil region" evidence="1">
    <location>
        <begin position="111"/>
        <end position="138"/>
    </location>
</feature>
<dbReference type="InterPro" id="IPR043128">
    <property type="entry name" value="Rev_trsase/Diguanyl_cyclase"/>
</dbReference>
<evidence type="ECO:0000313" key="3">
    <source>
        <dbReference type="Proteomes" id="UP000807504"/>
    </source>
</evidence>